<sequence>MTDNNEEFAVANEIEVRLAEGQEASLPGIQASLPDQWLKRKYAQLHRHRVQVQWVVAEFNYIVFKCNCNVIVFECNVYSSKKVVPTEDVENYVKISSEDTRFGDRGRVEGVPSLSILHA</sequence>
<name>A0A2A6CNK7_PRIPA</name>
<reference evidence="1" key="2">
    <citation type="submission" date="2022-06" db="UniProtKB">
        <authorList>
            <consortium name="EnsemblMetazoa"/>
        </authorList>
    </citation>
    <scope>IDENTIFICATION</scope>
    <source>
        <strain evidence="1">PS312</strain>
    </source>
</reference>
<dbReference type="Proteomes" id="UP000005239">
    <property type="component" value="Unassembled WGS sequence"/>
</dbReference>
<organism evidence="1 2">
    <name type="scientific">Pristionchus pacificus</name>
    <name type="common">Parasitic nematode worm</name>
    <dbReference type="NCBI Taxonomy" id="54126"/>
    <lineage>
        <taxon>Eukaryota</taxon>
        <taxon>Metazoa</taxon>
        <taxon>Ecdysozoa</taxon>
        <taxon>Nematoda</taxon>
        <taxon>Chromadorea</taxon>
        <taxon>Rhabditida</taxon>
        <taxon>Rhabditina</taxon>
        <taxon>Diplogasteromorpha</taxon>
        <taxon>Diplogasteroidea</taxon>
        <taxon>Neodiplogasteridae</taxon>
        <taxon>Pristionchus</taxon>
    </lineage>
</organism>
<accession>A0A2A6CNK7</accession>
<keyword evidence="2" id="KW-1185">Reference proteome</keyword>
<dbReference type="AlphaFoldDB" id="A0A2A6CNK7"/>
<protein>
    <submittedName>
        <fullName evidence="1">Uncharacterized protein</fullName>
    </submittedName>
</protein>
<proteinExistence type="predicted"/>
<accession>A0A8R1V4E9</accession>
<evidence type="ECO:0000313" key="2">
    <source>
        <dbReference type="Proteomes" id="UP000005239"/>
    </source>
</evidence>
<dbReference type="EnsemblMetazoa" id="PPA45688.1">
    <property type="protein sequence ID" value="PPA45688.1"/>
    <property type="gene ID" value="WBGene00284057"/>
</dbReference>
<evidence type="ECO:0000313" key="1">
    <source>
        <dbReference type="EnsemblMetazoa" id="PPA45688.1"/>
    </source>
</evidence>
<gene>
    <name evidence="1" type="primary">WBGene00284057</name>
</gene>
<reference evidence="2" key="1">
    <citation type="journal article" date="2008" name="Nat. Genet.">
        <title>The Pristionchus pacificus genome provides a unique perspective on nematode lifestyle and parasitism.</title>
        <authorList>
            <person name="Dieterich C."/>
            <person name="Clifton S.W."/>
            <person name="Schuster L.N."/>
            <person name="Chinwalla A."/>
            <person name="Delehaunty K."/>
            <person name="Dinkelacker I."/>
            <person name="Fulton L."/>
            <person name="Fulton R."/>
            <person name="Godfrey J."/>
            <person name="Minx P."/>
            <person name="Mitreva M."/>
            <person name="Roeseler W."/>
            <person name="Tian H."/>
            <person name="Witte H."/>
            <person name="Yang S.P."/>
            <person name="Wilson R.K."/>
            <person name="Sommer R.J."/>
        </authorList>
    </citation>
    <scope>NUCLEOTIDE SEQUENCE [LARGE SCALE GENOMIC DNA]</scope>
    <source>
        <strain evidence="2">PS312</strain>
    </source>
</reference>